<feature type="transmembrane region" description="Helical" evidence="6">
    <location>
        <begin position="284"/>
        <end position="309"/>
    </location>
</feature>
<keyword evidence="5 6" id="KW-0472">Membrane</keyword>
<dbReference type="InterPro" id="IPR036259">
    <property type="entry name" value="MFS_trans_sf"/>
</dbReference>
<feature type="transmembrane region" description="Helical" evidence="6">
    <location>
        <begin position="217"/>
        <end position="241"/>
    </location>
</feature>
<dbReference type="PROSITE" id="PS51257">
    <property type="entry name" value="PROKAR_LIPOPROTEIN"/>
    <property type="match status" value="1"/>
</dbReference>
<dbReference type="GO" id="GO:0022857">
    <property type="term" value="F:transmembrane transporter activity"/>
    <property type="evidence" value="ECO:0007669"/>
    <property type="project" value="InterPro"/>
</dbReference>
<evidence type="ECO:0000256" key="4">
    <source>
        <dbReference type="ARBA" id="ARBA00022989"/>
    </source>
</evidence>
<dbReference type="PANTHER" id="PTHR23507:SF1">
    <property type="entry name" value="FI18259P1-RELATED"/>
    <property type="match status" value="1"/>
</dbReference>
<keyword evidence="3 6" id="KW-0812">Transmembrane</keyword>
<dbReference type="VEuPathDB" id="FungiDB:H310_01233"/>
<feature type="transmembrane region" description="Helical" evidence="6">
    <location>
        <begin position="101"/>
        <end position="124"/>
    </location>
</feature>
<dbReference type="InterPro" id="IPR011701">
    <property type="entry name" value="MFS"/>
</dbReference>
<dbReference type="OrthoDB" id="196650at2759"/>
<evidence type="ECO:0008006" key="8">
    <source>
        <dbReference type="Google" id="ProtNLM"/>
    </source>
</evidence>
<dbReference type="GO" id="GO:0016020">
    <property type="term" value="C:membrane"/>
    <property type="evidence" value="ECO:0007669"/>
    <property type="project" value="UniProtKB-SubCell"/>
</dbReference>
<dbReference type="EMBL" id="KI913953">
    <property type="protein sequence ID" value="ETW08707.1"/>
    <property type="molecule type" value="Genomic_DNA"/>
</dbReference>
<evidence type="ECO:0000256" key="1">
    <source>
        <dbReference type="ARBA" id="ARBA00004141"/>
    </source>
</evidence>
<dbReference type="Gene3D" id="1.20.1250.20">
    <property type="entry name" value="MFS general substrate transporter like domains"/>
    <property type="match status" value="1"/>
</dbReference>
<gene>
    <name evidence="7" type="ORF">H310_01233</name>
</gene>
<evidence type="ECO:0000256" key="6">
    <source>
        <dbReference type="SAM" id="Phobius"/>
    </source>
</evidence>
<dbReference type="InterPro" id="IPR001958">
    <property type="entry name" value="Tet-R_TetA/multi-R_MdtG-like"/>
</dbReference>
<accession>A0A024US36</accession>
<dbReference type="RefSeq" id="XP_008862512.1">
    <property type="nucleotide sequence ID" value="XM_008864290.1"/>
</dbReference>
<feature type="transmembrane region" description="Helical" evidence="6">
    <location>
        <begin position="253"/>
        <end position="275"/>
    </location>
</feature>
<dbReference type="eggNOG" id="KOG2816">
    <property type="taxonomic scope" value="Eukaryota"/>
</dbReference>
<feature type="transmembrane region" description="Helical" evidence="6">
    <location>
        <begin position="79"/>
        <end position="95"/>
    </location>
</feature>
<reference evidence="7" key="1">
    <citation type="submission" date="2013-12" db="EMBL/GenBank/DDBJ databases">
        <title>The Genome Sequence of Aphanomyces invadans NJM9701.</title>
        <authorList>
            <consortium name="The Broad Institute Genomics Platform"/>
            <person name="Russ C."/>
            <person name="Tyler B."/>
            <person name="van West P."/>
            <person name="Dieguez-Uribeondo J."/>
            <person name="Young S.K."/>
            <person name="Zeng Q."/>
            <person name="Gargeya S."/>
            <person name="Fitzgerald M."/>
            <person name="Abouelleil A."/>
            <person name="Alvarado L."/>
            <person name="Chapman S.B."/>
            <person name="Gainer-Dewar J."/>
            <person name="Goldberg J."/>
            <person name="Griggs A."/>
            <person name="Gujja S."/>
            <person name="Hansen M."/>
            <person name="Howarth C."/>
            <person name="Imamovic A."/>
            <person name="Ireland A."/>
            <person name="Larimer J."/>
            <person name="McCowan C."/>
            <person name="Murphy C."/>
            <person name="Pearson M."/>
            <person name="Poon T.W."/>
            <person name="Priest M."/>
            <person name="Roberts A."/>
            <person name="Saif S."/>
            <person name="Shea T."/>
            <person name="Sykes S."/>
            <person name="Wortman J."/>
            <person name="Nusbaum C."/>
            <person name="Birren B."/>
        </authorList>
    </citation>
    <scope>NUCLEOTIDE SEQUENCE [LARGE SCALE GENOMIC DNA]</scope>
    <source>
        <strain evidence="7">NJM9701</strain>
    </source>
</reference>
<dbReference type="PRINTS" id="PR01035">
    <property type="entry name" value="TCRTETA"/>
</dbReference>
<protein>
    <recommendedName>
        <fullName evidence="8">Major facilitator superfamily (MFS) profile domain-containing protein</fullName>
    </recommendedName>
</protein>
<evidence type="ECO:0000256" key="5">
    <source>
        <dbReference type="ARBA" id="ARBA00023136"/>
    </source>
</evidence>
<comment type="subcellular location">
    <subcellularLocation>
        <location evidence="2">Cell membrane</location>
    </subcellularLocation>
    <subcellularLocation>
        <location evidence="1">Membrane</location>
        <topology evidence="1">Multi-pass membrane protein</topology>
    </subcellularLocation>
</comment>
<sequence>MLQRLEPSSYAHLVVLSLVSCGTCMLVFAAPDLFDDIHRDSSTNHATFVVRGITAILVAQLVVTPLCGALSDVYGRKRLFLASCIVHTSVMLALTCIPSKYAFQGCILLFATLNSMFAIGYSMAGDCSPKAQLTPCFGLLDAAFGVGVTTGLVVGRFMFAWHSSMPFVAASILNLVGLFITRRCVHETLDDFDRKPTASFTTVWQDSWTIWRHQPALLSLMVVTCCMHMCGAVHIVLYFYMNYRFGWQLQSQLVFFSYEGFTMVFCSTVVLRALWQRHWTNRRLVLSGLVAQAIALTATAFMTAGWQLYPLFVVGGLHFTSYPALRSIAHQAVGRHDCGCLHGQLAFLTSASMIAGERLAKHVVRLSIANDMQSKHPHPCPRGYHGVLDGYATCGGMPGLVFASASAVLMGAVAVVYLLACPPTTQRYKITLGPPPPRSICIEESTG</sequence>
<evidence type="ECO:0000313" key="7">
    <source>
        <dbReference type="EMBL" id="ETW08707.1"/>
    </source>
</evidence>
<organism evidence="7">
    <name type="scientific">Aphanomyces invadans</name>
    <dbReference type="NCBI Taxonomy" id="157072"/>
    <lineage>
        <taxon>Eukaryota</taxon>
        <taxon>Sar</taxon>
        <taxon>Stramenopiles</taxon>
        <taxon>Oomycota</taxon>
        <taxon>Saprolegniomycetes</taxon>
        <taxon>Saprolegniales</taxon>
        <taxon>Verrucalvaceae</taxon>
        <taxon>Aphanomyces</taxon>
    </lineage>
</organism>
<dbReference type="SUPFAM" id="SSF103473">
    <property type="entry name" value="MFS general substrate transporter"/>
    <property type="match status" value="1"/>
</dbReference>
<feature type="transmembrane region" description="Helical" evidence="6">
    <location>
        <begin position="45"/>
        <end position="67"/>
    </location>
</feature>
<evidence type="ECO:0000256" key="3">
    <source>
        <dbReference type="ARBA" id="ARBA00022692"/>
    </source>
</evidence>
<feature type="transmembrane region" description="Helical" evidence="6">
    <location>
        <begin position="400"/>
        <end position="420"/>
    </location>
</feature>
<dbReference type="PANTHER" id="PTHR23507">
    <property type="entry name" value="ZGC:174356"/>
    <property type="match status" value="1"/>
</dbReference>
<feature type="transmembrane region" description="Helical" evidence="6">
    <location>
        <begin position="165"/>
        <end position="185"/>
    </location>
</feature>
<evidence type="ECO:0000256" key="2">
    <source>
        <dbReference type="ARBA" id="ARBA00004236"/>
    </source>
</evidence>
<keyword evidence="4 6" id="KW-1133">Transmembrane helix</keyword>
<name>A0A024US36_9STRA</name>
<feature type="transmembrane region" description="Helical" evidence="6">
    <location>
        <begin position="136"/>
        <end position="159"/>
    </location>
</feature>
<dbReference type="GeneID" id="20078283"/>
<dbReference type="Pfam" id="PF07690">
    <property type="entry name" value="MFS_1"/>
    <property type="match status" value="1"/>
</dbReference>
<proteinExistence type="predicted"/>
<dbReference type="AlphaFoldDB" id="A0A024US36"/>